<evidence type="ECO:0000256" key="1">
    <source>
        <dbReference type="SAM" id="MobiDB-lite"/>
    </source>
</evidence>
<reference evidence="2 3" key="1">
    <citation type="submission" date="2023-01" db="EMBL/GenBank/DDBJ databases">
        <title>Analysis of 21 Apiospora genomes using comparative genomics revels a genus with tremendous synthesis potential of carbohydrate active enzymes and secondary metabolites.</title>
        <authorList>
            <person name="Sorensen T."/>
        </authorList>
    </citation>
    <scope>NUCLEOTIDE SEQUENCE [LARGE SCALE GENOMIC DNA]</scope>
    <source>
        <strain evidence="2 3">CBS 117206</strain>
    </source>
</reference>
<name>A0AAW0R4T4_9PEZI</name>
<organism evidence="2 3">
    <name type="scientific">Apiospora kogelbergensis</name>
    <dbReference type="NCBI Taxonomy" id="1337665"/>
    <lineage>
        <taxon>Eukaryota</taxon>
        <taxon>Fungi</taxon>
        <taxon>Dikarya</taxon>
        <taxon>Ascomycota</taxon>
        <taxon>Pezizomycotina</taxon>
        <taxon>Sordariomycetes</taxon>
        <taxon>Xylariomycetidae</taxon>
        <taxon>Amphisphaeriales</taxon>
        <taxon>Apiosporaceae</taxon>
        <taxon>Apiospora</taxon>
    </lineage>
</organism>
<dbReference type="Gene3D" id="1.25.40.10">
    <property type="entry name" value="Tetratricopeptide repeat domain"/>
    <property type="match status" value="1"/>
</dbReference>
<dbReference type="SUPFAM" id="SSF48452">
    <property type="entry name" value="TPR-like"/>
    <property type="match status" value="1"/>
</dbReference>
<dbReference type="GO" id="GO:0051879">
    <property type="term" value="F:Hsp90 protein binding"/>
    <property type="evidence" value="ECO:0007669"/>
    <property type="project" value="TreeGrafter"/>
</dbReference>
<dbReference type="GO" id="GO:0030544">
    <property type="term" value="F:Hsp70 protein binding"/>
    <property type="evidence" value="ECO:0007669"/>
    <property type="project" value="TreeGrafter"/>
</dbReference>
<dbReference type="GO" id="GO:0006457">
    <property type="term" value="P:protein folding"/>
    <property type="evidence" value="ECO:0007669"/>
    <property type="project" value="TreeGrafter"/>
</dbReference>
<gene>
    <name evidence="2" type="ORF">PG999_003921</name>
</gene>
<dbReference type="PANTHER" id="PTHR46035">
    <property type="entry name" value="TETRATRICOPEPTIDE REPEAT PROTEIN 4"/>
    <property type="match status" value="1"/>
</dbReference>
<sequence length="217" mass="24063">MAAASTEEYFDLLPIDLDPQTKAVTTSSGAPKALQAELRLLNELHRSLLTLETSPQIPPPPIPVNPKRSANLTKLKDSGNDLYRKGRHGDAVKMYTLGVQMALGRPLWEPQGLVREEVANLYANRAQAHMALQNWAEGAVDAEASVEAKRAGNAKAWWRRGKCLLEMGRLDEADEWVGRGLEMEGEEAELLALQQEVTARLDKIKKEEEERIGSEKA</sequence>
<dbReference type="GO" id="GO:0005634">
    <property type="term" value="C:nucleus"/>
    <property type="evidence" value="ECO:0007669"/>
    <property type="project" value="TreeGrafter"/>
</dbReference>
<dbReference type="GO" id="GO:0005829">
    <property type="term" value="C:cytosol"/>
    <property type="evidence" value="ECO:0007669"/>
    <property type="project" value="TreeGrafter"/>
</dbReference>
<dbReference type="PANTHER" id="PTHR46035:SF3">
    <property type="entry name" value="TRANSLOCATION PROTEIN SEC72"/>
    <property type="match status" value="1"/>
</dbReference>
<comment type="caution">
    <text evidence="2">The sequence shown here is derived from an EMBL/GenBank/DDBJ whole genome shotgun (WGS) entry which is preliminary data.</text>
</comment>
<evidence type="ECO:0000313" key="2">
    <source>
        <dbReference type="EMBL" id="KAK8124003.1"/>
    </source>
</evidence>
<dbReference type="AlphaFoldDB" id="A0AAW0R4T4"/>
<protein>
    <submittedName>
        <fullName evidence="2">Tetratricopeptide</fullName>
    </submittedName>
</protein>
<dbReference type="EMBL" id="JAQQWP010000003">
    <property type="protein sequence ID" value="KAK8124003.1"/>
    <property type="molecule type" value="Genomic_DNA"/>
</dbReference>
<feature type="region of interest" description="Disordered" evidence="1">
    <location>
        <begin position="51"/>
        <end position="70"/>
    </location>
</feature>
<evidence type="ECO:0000313" key="3">
    <source>
        <dbReference type="Proteomes" id="UP001392437"/>
    </source>
</evidence>
<accession>A0AAW0R4T4</accession>
<proteinExistence type="predicted"/>
<keyword evidence="3" id="KW-1185">Reference proteome</keyword>
<dbReference type="InterPro" id="IPR011990">
    <property type="entry name" value="TPR-like_helical_dom_sf"/>
</dbReference>
<dbReference type="Proteomes" id="UP001392437">
    <property type="component" value="Unassembled WGS sequence"/>
</dbReference>